<feature type="compositionally biased region" description="Polar residues" evidence="1">
    <location>
        <begin position="1"/>
        <end position="18"/>
    </location>
</feature>
<name>A0A5B7B970_DAVIN</name>
<accession>A0A5B7B970</accession>
<dbReference type="AlphaFoldDB" id="A0A5B7B970"/>
<dbReference type="PANTHER" id="PTHR33168">
    <property type="entry name" value="STRESS INDUCED PROTEIN-RELATED"/>
    <property type="match status" value="1"/>
</dbReference>
<reference evidence="2" key="1">
    <citation type="submission" date="2019-08" db="EMBL/GenBank/DDBJ databases">
        <title>Reference gene set and small RNA set construction with multiple tissues from Davidia involucrata Baill.</title>
        <authorList>
            <person name="Yang H."/>
            <person name="Zhou C."/>
            <person name="Li G."/>
            <person name="Wang J."/>
            <person name="Gao P."/>
            <person name="Wang M."/>
            <person name="Wang R."/>
            <person name="Zhao Y."/>
        </authorList>
    </citation>
    <scope>NUCLEOTIDE SEQUENCE</scope>
    <source>
        <tissue evidence="2">Mixed with DoveR01_LX</tissue>
    </source>
</reference>
<evidence type="ECO:0000313" key="2">
    <source>
        <dbReference type="EMBL" id="MPA65437.1"/>
    </source>
</evidence>
<organism evidence="2">
    <name type="scientific">Davidia involucrata</name>
    <name type="common">Dove tree</name>
    <dbReference type="NCBI Taxonomy" id="16924"/>
    <lineage>
        <taxon>Eukaryota</taxon>
        <taxon>Viridiplantae</taxon>
        <taxon>Streptophyta</taxon>
        <taxon>Embryophyta</taxon>
        <taxon>Tracheophyta</taxon>
        <taxon>Spermatophyta</taxon>
        <taxon>Magnoliopsida</taxon>
        <taxon>eudicotyledons</taxon>
        <taxon>Gunneridae</taxon>
        <taxon>Pentapetalae</taxon>
        <taxon>asterids</taxon>
        <taxon>Cornales</taxon>
        <taxon>Nyssaceae</taxon>
        <taxon>Davidia</taxon>
    </lineage>
</organism>
<feature type="compositionally biased region" description="Polar residues" evidence="1">
    <location>
        <begin position="48"/>
        <end position="64"/>
    </location>
</feature>
<proteinExistence type="predicted"/>
<protein>
    <submittedName>
        <fullName evidence="2">Uncharacterized protein</fullName>
    </submittedName>
</protein>
<feature type="region of interest" description="Disordered" evidence="1">
    <location>
        <begin position="1"/>
        <end position="28"/>
    </location>
</feature>
<evidence type="ECO:0000256" key="1">
    <source>
        <dbReference type="SAM" id="MobiDB-lite"/>
    </source>
</evidence>
<gene>
    <name evidence="2" type="ORF">Din_034878</name>
</gene>
<sequence length="112" mass="13086">MGIRNWNSSRSLSVQLGRNRSRSDHDDHKPRWLRFWRKIKRSSDQNKNRNSNSNCHTSLMQHGGSSYDADTYQQNFDEGSGRAEPDNLCRSFSARFADPSKIIIHHKNHVFV</sequence>
<dbReference type="EMBL" id="GHES01034878">
    <property type="protein sequence ID" value="MPA65437.1"/>
    <property type="molecule type" value="Transcribed_RNA"/>
</dbReference>
<feature type="region of interest" description="Disordered" evidence="1">
    <location>
        <begin position="42"/>
        <end position="84"/>
    </location>
</feature>